<proteinExistence type="predicted"/>
<keyword evidence="2" id="KW-0830">Ubiquinone</keyword>
<feature type="domain" description="Methyltransferase type 11" evidence="1">
    <location>
        <begin position="41"/>
        <end position="135"/>
    </location>
</feature>
<organism evidence="2 3">
    <name type="scientific">Sulfoacidibacillus ferrooxidans</name>
    <dbReference type="NCBI Taxonomy" id="2005001"/>
    <lineage>
        <taxon>Bacteria</taxon>
        <taxon>Bacillati</taxon>
        <taxon>Bacillota</taxon>
        <taxon>Bacilli</taxon>
        <taxon>Bacillales</taxon>
        <taxon>Alicyclobacillaceae</taxon>
        <taxon>Sulfoacidibacillus</taxon>
    </lineage>
</organism>
<dbReference type="InterPro" id="IPR013216">
    <property type="entry name" value="Methyltransf_11"/>
</dbReference>
<dbReference type="GO" id="GO:0008757">
    <property type="term" value="F:S-adenosylmethionine-dependent methyltransferase activity"/>
    <property type="evidence" value="ECO:0007669"/>
    <property type="project" value="InterPro"/>
</dbReference>
<dbReference type="Gene3D" id="3.40.50.150">
    <property type="entry name" value="Vaccinia Virus protein VP39"/>
    <property type="match status" value="1"/>
</dbReference>
<evidence type="ECO:0000313" key="3">
    <source>
        <dbReference type="Proteomes" id="UP001139263"/>
    </source>
</evidence>
<dbReference type="CDD" id="cd02440">
    <property type="entry name" value="AdoMet_MTases"/>
    <property type="match status" value="1"/>
</dbReference>
<dbReference type="PANTHER" id="PTHR43591">
    <property type="entry name" value="METHYLTRANSFERASE"/>
    <property type="match status" value="1"/>
</dbReference>
<dbReference type="PANTHER" id="PTHR43591:SF24">
    <property type="entry name" value="2-METHOXY-6-POLYPRENYL-1,4-BENZOQUINOL METHYLASE, MITOCHONDRIAL"/>
    <property type="match status" value="1"/>
</dbReference>
<protein>
    <submittedName>
        <fullName evidence="2">Ubiquinone/menaquinone biosynthesis C-methyltransferase UbiE</fullName>
        <ecNumber evidence="2">2.1.1.163</ecNumber>
    </submittedName>
</protein>
<dbReference type="Proteomes" id="UP001139263">
    <property type="component" value="Unassembled WGS sequence"/>
</dbReference>
<dbReference type="EMBL" id="JALBUF010000001">
    <property type="protein sequence ID" value="MCI0181812.1"/>
    <property type="molecule type" value="Genomic_DNA"/>
</dbReference>
<dbReference type="Pfam" id="PF08241">
    <property type="entry name" value="Methyltransf_11"/>
    <property type="match status" value="1"/>
</dbReference>
<dbReference type="EC" id="2.1.1.163" evidence="2"/>
<keyword evidence="2" id="KW-0489">Methyltransferase</keyword>
<keyword evidence="3" id="KW-1185">Reference proteome</keyword>
<dbReference type="RefSeq" id="WP_241711446.1">
    <property type="nucleotide sequence ID" value="NZ_JALBUF010000001.1"/>
</dbReference>
<evidence type="ECO:0000313" key="2">
    <source>
        <dbReference type="EMBL" id="MCI0181812.1"/>
    </source>
</evidence>
<sequence length="188" mass="20971">MGHRFNPAHLERLLSPERQKMLPTEQILDRIGHTQETSFADVGVGPGYFALPAAKRSQATVYGVDVQPEMLIALKERAAQLELHNVKTVLGSADEIPLDAGLVDCTLCALVLHEVERLPNALAELKRITKAGGRIGIIEWEKKPTSYGPPVSERLAKEDLLEQLQTLHAVHIDEWEPNEDQYMLIVQL</sequence>
<dbReference type="GO" id="GO:0043770">
    <property type="term" value="F:demethylmenaquinone methyltransferase activity"/>
    <property type="evidence" value="ECO:0007669"/>
    <property type="project" value="UniProtKB-EC"/>
</dbReference>
<gene>
    <name evidence="2" type="primary">ubiE_1</name>
    <name evidence="2" type="ORF">MM817_00057</name>
</gene>
<dbReference type="GO" id="GO:0032259">
    <property type="term" value="P:methylation"/>
    <property type="evidence" value="ECO:0007669"/>
    <property type="project" value="UniProtKB-KW"/>
</dbReference>
<name>A0A9X2AD22_9BACL</name>
<dbReference type="AlphaFoldDB" id="A0A9X2AD22"/>
<accession>A0A9X2AD22</accession>
<dbReference type="InterPro" id="IPR029063">
    <property type="entry name" value="SAM-dependent_MTases_sf"/>
</dbReference>
<reference evidence="2" key="1">
    <citation type="submission" date="2022-03" db="EMBL/GenBank/DDBJ databases">
        <title>Draft Genome Sequence of Firmicute Strain S0AB, a Heterotrophic Iron/Sulfur-Oxidizing Extreme Acidophile.</title>
        <authorList>
            <person name="Vergara E."/>
            <person name="Pakostova E."/>
            <person name="Johnson D.B."/>
            <person name="Holmes D.S."/>
        </authorList>
    </citation>
    <scope>NUCLEOTIDE SEQUENCE</scope>
    <source>
        <strain evidence="2">S0AB</strain>
    </source>
</reference>
<comment type="caution">
    <text evidence="2">The sequence shown here is derived from an EMBL/GenBank/DDBJ whole genome shotgun (WGS) entry which is preliminary data.</text>
</comment>
<keyword evidence="2" id="KW-0808">Transferase</keyword>
<dbReference type="SUPFAM" id="SSF53335">
    <property type="entry name" value="S-adenosyl-L-methionine-dependent methyltransferases"/>
    <property type="match status" value="1"/>
</dbReference>
<evidence type="ECO:0000259" key="1">
    <source>
        <dbReference type="Pfam" id="PF08241"/>
    </source>
</evidence>